<organism evidence="2 3">
    <name type="scientific">Paractinoplanes deccanensis</name>
    <dbReference type="NCBI Taxonomy" id="113561"/>
    <lineage>
        <taxon>Bacteria</taxon>
        <taxon>Bacillati</taxon>
        <taxon>Actinomycetota</taxon>
        <taxon>Actinomycetes</taxon>
        <taxon>Micromonosporales</taxon>
        <taxon>Micromonosporaceae</taxon>
        <taxon>Paractinoplanes</taxon>
    </lineage>
</organism>
<evidence type="ECO:0000313" key="2">
    <source>
        <dbReference type="EMBL" id="GID77112.1"/>
    </source>
</evidence>
<keyword evidence="3" id="KW-1185">Reference proteome</keyword>
<name>A0ABQ3YAV5_9ACTN</name>
<gene>
    <name evidence="2" type="ORF">Ade02nite_57530</name>
</gene>
<sequence length="119" mass="12178">MLVCAIWRTVCLPNSRPPRCTATAQVPTHCSAAPPAVPPAAEVGAGSAGVRGAVEHPAAVRTAIATRAVIVVFQVPVIAPTVPKSITGSRDVVPRYHRAEARSNRGTTSPAPGPATLDT</sequence>
<accession>A0ABQ3YAV5</accession>
<feature type="compositionally biased region" description="Basic and acidic residues" evidence="1">
    <location>
        <begin position="92"/>
        <end position="103"/>
    </location>
</feature>
<comment type="caution">
    <text evidence="2">The sequence shown here is derived from an EMBL/GenBank/DDBJ whole genome shotgun (WGS) entry which is preliminary data.</text>
</comment>
<evidence type="ECO:0000313" key="3">
    <source>
        <dbReference type="Proteomes" id="UP000609879"/>
    </source>
</evidence>
<feature type="region of interest" description="Disordered" evidence="1">
    <location>
        <begin position="84"/>
        <end position="119"/>
    </location>
</feature>
<proteinExistence type="predicted"/>
<dbReference type="EMBL" id="BOMI01000114">
    <property type="protein sequence ID" value="GID77112.1"/>
    <property type="molecule type" value="Genomic_DNA"/>
</dbReference>
<dbReference type="Proteomes" id="UP000609879">
    <property type="component" value="Unassembled WGS sequence"/>
</dbReference>
<protein>
    <submittedName>
        <fullName evidence="2">Uncharacterized protein</fullName>
    </submittedName>
</protein>
<evidence type="ECO:0000256" key="1">
    <source>
        <dbReference type="SAM" id="MobiDB-lite"/>
    </source>
</evidence>
<reference evidence="2 3" key="1">
    <citation type="submission" date="2021-01" db="EMBL/GenBank/DDBJ databases">
        <title>Whole genome shotgun sequence of Actinoplanes deccanensis NBRC 13994.</title>
        <authorList>
            <person name="Komaki H."/>
            <person name="Tamura T."/>
        </authorList>
    </citation>
    <scope>NUCLEOTIDE SEQUENCE [LARGE SCALE GENOMIC DNA]</scope>
    <source>
        <strain evidence="2 3">NBRC 13994</strain>
    </source>
</reference>